<evidence type="ECO:0000256" key="2">
    <source>
        <dbReference type="ARBA" id="ARBA00000751"/>
    </source>
</evidence>
<reference evidence="5" key="1">
    <citation type="journal article" date="2019" name="Int. J. Syst. Evol. Microbiol.">
        <title>The Global Catalogue of Microorganisms (GCM) 10K type strain sequencing project: providing services to taxonomists for standard genome sequencing and annotation.</title>
        <authorList>
            <consortium name="The Broad Institute Genomics Platform"/>
            <consortium name="The Broad Institute Genome Sequencing Center for Infectious Disease"/>
            <person name="Wu L."/>
            <person name="Ma J."/>
        </authorList>
    </citation>
    <scope>NUCLEOTIDE SEQUENCE [LARGE SCALE GENOMIC DNA]</scope>
    <source>
        <strain evidence="5">CCUG 55585</strain>
    </source>
</reference>
<dbReference type="NCBIfam" id="TIGR02464">
    <property type="entry name" value="ribofla_fusion"/>
    <property type="match status" value="1"/>
</dbReference>
<sequence length="188" mass="20603">MTRRLPLDVDALRARATAGERFAFLCFWGHRPRADGAPSASCFSQWYPSPFTVDGVRYATAEHWMMAGKARLFGDESALAKVLANDDPGAAKAAGRGVRHFDEARWSAHRFDLVVEGNLAKFSQHPDLRRFLLSTGDRVLVEASPVDPIWGIGLAAADPRATEPAQWTGLNLLGFALMVVRERLAAIA</sequence>
<dbReference type="CDD" id="cd15457">
    <property type="entry name" value="NADAR"/>
    <property type="match status" value="1"/>
</dbReference>
<comment type="catalytic activity">
    <reaction evidence="2">
        <text>2,5-diamino-6-hydroxy-4-(5-phosphoribosylamino)-pyrimidine + H2O = 2,5,6-triamino-4-hydroxypyrimidine + D-ribose 5-phosphate</text>
        <dbReference type="Rhea" id="RHEA:23436"/>
        <dbReference type="ChEBI" id="CHEBI:15377"/>
        <dbReference type="ChEBI" id="CHEBI:58614"/>
        <dbReference type="ChEBI" id="CHEBI:78346"/>
        <dbReference type="ChEBI" id="CHEBI:137796"/>
    </reaction>
</comment>
<accession>A0ABW2YBJ6</accession>
<protein>
    <submittedName>
        <fullName evidence="4">NADAR family protein</fullName>
    </submittedName>
</protein>
<dbReference type="EMBL" id="JBHTIF010000001">
    <property type="protein sequence ID" value="MFD0725296.1"/>
    <property type="molecule type" value="Genomic_DNA"/>
</dbReference>
<proteinExistence type="predicted"/>
<dbReference type="Pfam" id="PF08719">
    <property type="entry name" value="NADAR"/>
    <property type="match status" value="1"/>
</dbReference>
<evidence type="ECO:0000259" key="3">
    <source>
        <dbReference type="Pfam" id="PF08719"/>
    </source>
</evidence>
<dbReference type="SUPFAM" id="SSF143990">
    <property type="entry name" value="YbiA-like"/>
    <property type="match status" value="1"/>
</dbReference>
<name>A0ABW2YBJ6_9GAMM</name>
<comment type="catalytic activity">
    <reaction evidence="1">
        <text>5-amino-6-(5-phospho-D-ribosylamino)uracil + H2O = 5,6-diaminouracil + D-ribose 5-phosphate</text>
        <dbReference type="Rhea" id="RHEA:55020"/>
        <dbReference type="ChEBI" id="CHEBI:15377"/>
        <dbReference type="ChEBI" id="CHEBI:46252"/>
        <dbReference type="ChEBI" id="CHEBI:58453"/>
        <dbReference type="ChEBI" id="CHEBI:78346"/>
    </reaction>
</comment>
<dbReference type="InterPro" id="IPR037238">
    <property type="entry name" value="YbiA-like_sf"/>
</dbReference>
<dbReference type="Proteomes" id="UP001597110">
    <property type="component" value="Unassembled WGS sequence"/>
</dbReference>
<dbReference type="InterPro" id="IPR012816">
    <property type="entry name" value="NADAR"/>
</dbReference>
<feature type="domain" description="NADAR" evidence="3">
    <location>
        <begin position="27"/>
        <end position="184"/>
    </location>
</feature>
<evidence type="ECO:0000256" key="1">
    <source>
        <dbReference type="ARBA" id="ARBA00000022"/>
    </source>
</evidence>
<evidence type="ECO:0000313" key="4">
    <source>
        <dbReference type="EMBL" id="MFD0725296.1"/>
    </source>
</evidence>
<evidence type="ECO:0000313" key="5">
    <source>
        <dbReference type="Proteomes" id="UP001597110"/>
    </source>
</evidence>
<keyword evidence="5" id="KW-1185">Reference proteome</keyword>
<dbReference type="Gene3D" id="1.10.357.40">
    <property type="entry name" value="YbiA-like"/>
    <property type="match status" value="1"/>
</dbReference>
<dbReference type="RefSeq" id="WP_386822906.1">
    <property type="nucleotide sequence ID" value="NZ_JBHTIF010000001.1"/>
</dbReference>
<gene>
    <name evidence="4" type="ORF">ACFQ0E_06730</name>
</gene>
<comment type="caution">
    <text evidence="4">The sequence shown here is derived from an EMBL/GenBank/DDBJ whole genome shotgun (WGS) entry which is preliminary data.</text>
</comment>
<organism evidence="4 5">
    <name type="scientific">Lysobacter brunescens</name>
    <dbReference type="NCBI Taxonomy" id="262323"/>
    <lineage>
        <taxon>Bacteria</taxon>
        <taxon>Pseudomonadati</taxon>
        <taxon>Pseudomonadota</taxon>
        <taxon>Gammaproteobacteria</taxon>
        <taxon>Lysobacterales</taxon>
        <taxon>Lysobacteraceae</taxon>
        <taxon>Lysobacter</taxon>
    </lineage>
</organism>